<dbReference type="PROSITE" id="PS50113">
    <property type="entry name" value="PAC"/>
    <property type="match status" value="1"/>
</dbReference>
<organism evidence="2 3">
    <name type="scientific">Burkholderia cepacia</name>
    <name type="common">Pseudomonas cepacia</name>
    <dbReference type="NCBI Taxonomy" id="292"/>
    <lineage>
        <taxon>Bacteria</taxon>
        <taxon>Pseudomonadati</taxon>
        <taxon>Pseudomonadota</taxon>
        <taxon>Betaproteobacteria</taxon>
        <taxon>Burkholderiales</taxon>
        <taxon>Burkholderiaceae</taxon>
        <taxon>Burkholderia</taxon>
        <taxon>Burkholderia cepacia complex</taxon>
    </lineage>
</organism>
<comment type="caution">
    <text evidence="2">The sequence shown here is derived from an EMBL/GenBank/DDBJ whole genome shotgun (WGS) entry which is preliminary data.</text>
</comment>
<reference evidence="2" key="1">
    <citation type="submission" date="2020-12" db="EMBL/GenBank/DDBJ databases">
        <title>Burkholderia cepacia complex in Mexico.</title>
        <authorList>
            <person name="Estrada P."/>
        </authorList>
    </citation>
    <scope>NUCLEOTIDE SEQUENCE</scope>
    <source>
        <strain evidence="2">871</strain>
    </source>
</reference>
<dbReference type="Proteomes" id="UP000645612">
    <property type="component" value="Unassembled WGS sequence"/>
</dbReference>
<evidence type="ECO:0000259" key="1">
    <source>
        <dbReference type="PROSITE" id="PS50113"/>
    </source>
</evidence>
<gene>
    <name evidence="2" type="ORF">JAO13_41965</name>
</gene>
<evidence type="ECO:0000313" key="3">
    <source>
        <dbReference type="Proteomes" id="UP000645612"/>
    </source>
</evidence>
<dbReference type="NCBIfam" id="TIGR00229">
    <property type="entry name" value="sensory_box"/>
    <property type="match status" value="1"/>
</dbReference>
<proteinExistence type="predicted"/>
<dbReference type="RefSeq" id="WP_198115060.1">
    <property type="nucleotide sequence ID" value="NZ_JAEDXG010000406.1"/>
</dbReference>
<dbReference type="Gene3D" id="3.30.450.20">
    <property type="entry name" value="PAS domain"/>
    <property type="match status" value="1"/>
</dbReference>
<protein>
    <submittedName>
        <fullName evidence="2">PAS domain S-box protein</fullName>
    </submittedName>
</protein>
<sequence>GLEVEAQRRDGSRFTARMYVSPLLDPNGNQIGWMTSMTDITEPKRIREALTAAHERFMTVLEGLDDAISVTADTHDGLELLFANRT</sequence>
<feature type="non-terminal residue" evidence="2">
    <location>
        <position position="86"/>
    </location>
</feature>
<name>A0A8I1DS90_BURCE</name>
<dbReference type="SMART" id="SM00086">
    <property type="entry name" value="PAC"/>
    <property type="match status" value="1"/>
</dbReference>
<accession>A0A8I1DS90</accession>
<dbReference type="InterPro" id="IPR035965">
    <property type="entry name" value="PAS-like_dom_sf"/>
</dbReference>
<feature type="non-terminal residue" evidence="2">
    <location>
        <position position="1"/>
    </location>
</feature>
<dbReference type="AlphaFoldDB" id="A0A8I1DS90"/>
<dbReference type="CDD" id="cd00130">
    <property type="entry name" value="PAS"/>
    <property type="match status" value="1"/>
</dbReference>
<feature type="domain" description="PAC" evidence="1">
    <location>
        <begin position="1"/>
        <end position="52"/>
    </location>
</feature>
<evidence type="ECO:0000313" key="2">
    <source>
        <dbReference type="EMBL" id="MBH9702985.1"/>
    </source>
</evidence>
<dbReference type="EMBL" id="JAEDXG010000406">
    <property type="protein sequence ID" value="MBH9702985.1"/>
    <property type="molecule type" value="Genomic_DNA"/>
</dbReference>
<dbReference type="InterPro" id="IPR001610">
    <property type="entry name" value="PAC"/>
</dbReference>
<dbReference type="InterPro" id="IPR000014">
    <property type="entry name" value="PAS"/>
</dbReference>
<dbReference type="InterPro" id="IPR000700">
    <property type="entry name" value="PAS-assoc_C"/>
</dbReference>
<dbReference type="SUPFAM" id="SSF55785">
    <property type="entry name" value="PYP-like sensor domain (PAS domain)"/>
    <property type="match status" value="1"/>
</dbReference>